<reference evidence="2 3" key="1">
    <citation type="journal article" date="2015" name="Genome Announc.">
        <title>Expanding the biotechnology potential of lactobacilli through comparative genomics of 213 strains and associated genera.</title>
        <authorList>
            <person name="Sun Z."/>
            <person name="Harris H.M."/>
            <person name="McCann A."/>
            <person name="Guo C."/>
            <person name="Argimon S."/>
            <person name="Zhang W."/>
            <person name="Yang X."/>
            <person name="Jeffery I.B."/>
            <person name="Cooney J.C."/>
            <person name="Kagawa T.F."/>
            <person name="Liu W."/>
            <person name="Song Y."/>
            <person name="Salvetti E."/>
            <person name="Wrobel A."/>
            <person name="Rasinkangas P."/>
            <person name="Parkhill J."/>
            <person name="Rea M.C."/>
            <person name="O'Sullivan O."/>
            <person name="Ritari J."/>
            <person name="Douillard F.P."/>
            <person name="Paul Ross R."/>
            <person name="Yang R."/>
            <person name="Briner A.E."/>
            <person name="Felis G.E."/>
            <person name="de Vos W.M."/>
            <person name="Barrangou R."/>
            <person name="Klaenhammer T.R."/>
            <person name="Caufield P.W."/>
            <person name="Cui Y."/>
            <person name="Zhang H."/>
            <person name="O'Toole P.W."/>
        </authorList>
    </citation>
    <scope>NUCLEOTIDE SEQUENCE [LARGE SCALE GENOMIC DNA]</scope>
    <source>
        <strain evidence="2 3">DSM 5661</strain>
    </source>
</reference>
<dbReference type="SUPFAM" id="SSF53271">
    <property type="entry name" value="PRTase-like"/>
    <property type="match status" value="1"/>
</dbReference>
<dbReference type="PANTHER" id="PTHR47505">
    <property type="entry name" value="DNA UTILIZATION PROTEIN YHGH"/>
    <property type="match status" value="1"/>
</dbReference>
<accession>A0A0R1YJS0</accession>
<dbReference type="AlphaFoldDB" id="A0A0R1YJS0"/>
<evidence type="ECO:0000313" key="2">
    <source>
        <dbReference type="EMBL" id="KRM41124.1"/>
    </source>
</evidence>
<evidence type="ECO:0000256" key="1">
    <source>
        <dbReference type="ARBA" id="ARBA00008007"/>
    </source>
</evidence>
<dbReference type="CDD" id="cd06223">
    <property type="entry name" value="PRTases_typeI"/>
    <property type="match status" value="1"/>
</dbReference>
<dbReference type="Gene3D" id="3.40.50.2020">
    <property type="match status" value="1"/>
</dbReference>
<dbReference type="InterPro" id="IPR029057">
    <property type="entry name" value="PRTase-like"/>
</dbReference>
<gene>
    <name evidence="2" type="ORF">FC39_GL001326</name>
</gene>
<keyword evidence="3" id="KW-1185">Reference proteome</keyword>
<comment type="caution">
    <text evidence="2">The sequence shown here is derived from an EMBL/GenBank/DDBJ whole genome shotgun (WGS) entry which is preliminary data.</text>
</comment>
<dbReference type="Proteomes" id="UP000051223">
    <property type="component" value="Unassembled WGS sequence"/>
</dbReference>
<comment type="similarity">
    <text evidence="1">Belongs to the ComF/GntX family.</text>
</comment>
<dbReference type="eggNOG" id="COG1040">
    <property type="taxonomic scope" value="Bacteria"/>
</dbReference>
<protein>
    <submittedName>
        <fullName evidence="2">Competence protein</fullName>
    </submittedName>
</protein>
<sequence>MNRCLLCNQYFIPEISFLNILSPVEKHEAKLCQHCLNKFELLGKIRCFLCSKNLNKEGICNDCQRWQTIYRNDPLKNYAIFRYNAFFHDLMVNYKRYGDYVLYQVLQELCHEKLKSMNYDAYIPIPTSPEHMEKRQFDTISAIYADLVPLTPLLQKNSGSGAQGEKSRQERLMSPQSFLIAKDVQLRENIFKGKILLLDDIYTTGRTLYHARDKLRELFPETIIESFSICR</sequence>
<name>A0A0R1YJS0_9LACO</name>
<evidence type="ECO:0000313" key="3">
    <source>
        <dbReference type="Proteomes" id="UP000051223"/>
    </source>
</evidence>
<proteinExistence type="inferred from homology"/>
<dbReference type="PATRIC" id="fig|1423754.3.peg.1364"/>
<dbReference type="InterPro" id="IPR000836">
    <property type="entry name" value="PRTase_dom"/>
</dbReference>
<dbReference type="PANTHER" id="PTHR47505:SF1">
    <property type="entry name" value="DNA UTILIZATION PROTEIN YHGH"/>
    <property type="match status" value="1"/>
</dbReference>
<dbReference type="EMBL" id="AZGI01000003">
    <property type="protein sequence ID" value="KRM41124.1"/>
    <property type="molecule type" value="Genomic_DNA"/>
</dbReference>
<dbReference type="InterPro" id="IPR051910">
    <property type="entry name" value="ComF/GntX_DNA_util-trans"/>
</dbReference>
<organism evidence="2 3">
    <name type="scientific">Lactobacillus hamsteri DSM 5661 = JCM 6256</name>
    <dbReference type="NCBI Taxonomy" id="1423754"/>
    <lineage>
        <taxon>Bacteria</taxon>
        <taxon>Bacillati</taxon>
        <taxon>Bacillota</taxon>
        <taxon>Bacilli</taxon>
        <taxon>Lactobacillales</taxon>
        <taxon>Lactobacillaceae</taxon>
        <taxon>Lactobacillus</taxon>
    </lineage>
</organism>
<dbReference type="RefSeq" id="WP_056941381.1">
    <property type="nucleotide sequence ID" value="NZ_AZGI01000003.1"/>
</dbReference>
<dbReference type="STRING" id="1423754.FC39_GL001326"/>